<sequence>MAELLDEYEKHNKYLPENFIIFRDGIGEGQFEYAQNEIDQIRRAVRRRVTNGGKLLFIVTQKRHQTRFVMSKPMGSADRPIYNVPSGTIVDHTITDPNYCMFYINSHFSPLGTSRPLKYVVLHNDYERRQMTMDNIQKICFYLCHNCTRYRGGPIAMPIPVNIQ</sequence>
<accession>A0A1Y3BIN4</accession>
<dbReference type="InterPro" id="IPR012337">
    <property type="entry name" value="RNaseH-like_sf"/>
</dbReference>
<dbReference type="InterPro" id="IPR003165">
    <property type="entry name" value="Piwi"/>
</dbReference>
<organism evidence="2 3">
    <name type="scientific">Euroglyphus maynei</name>
    <name type="common">Mayne's house dust mite</name>
    <dbReference type="NCBI Taxonomy" id="6958"/>
    <lineage>
        <taxon>Eukaryota</taxon>
        <taxon>Metazoa</taxon>
        <taxon>Ecdysozoa</taxon>
        <taxon>Arthropoda</taxon>
        <taxon>Chelicerata</taxon>
        <taxon>Arachnida</taxon>
        <taxon>Acari</taxon>
        <taxon>Acariformes</taxon>
        <taxon>Sarcoptiformes</taxon>
        <taxon>Astigmata</taxon>
        <taxon>Psoroptidia</taxon>
        <taxon>Analgoidea</taxon>
        <taxon>Pyroglyphidae</taxon>
        <taxon>Pyroglyphinae</taxon>
        <taxon>Euroglyphus</taxon>
    </lineage>
</organism>
<dbReference type="OrthoDB" id="10252740at2759"/>
<dbReference type="InterPro" id="IPR036397">
    <property type="entry name" value="RNaseH_sf"/>
</dbReference>
<feature type="domain" description="Piwi" evidence="1">
    <location>
        <begin position="1"/>
        <end position="164"/>
    </location>
</feature>
<dbReference type="PANTHER" id="PTHR22891">
    <property type="entry name" value="EUKARYOTIC TRANSLATION INITIATION FACTOR 2C"/>
    <property type="match status" value="1"/>
</dbReference>
<dbReference type="SUPFAM" id="SSF53098">
    <property type="entry name" value="Ribonuclease H-like"/>
    <property type="match status" value="1"/>
</dbReference>
<protein>
    <recommendedName>
        <fullName evidence="1">Piwi domain-containing protein</fullName>
    </recommendedName>
</protein>
<dbReference type="GO" id="GO:0003676">
    <property type="term" value="F:nucleic acid binding"/>
    <property type="evidence" value="ECO:0007669"/>
    <property type="project" value="InterPro"/>
</dbReference>
<evidence type="ECO:0000313" key="3">
    <source>
        <dbReference type="Proteomes" id="UP000194236"/>
    </source>
</evidence>
<proteinExistence type="predicted"/>
<dbReference type="Proteomes" id="UP000194236">
    <property type="component" value="Unassembled WGS sequence"/>
</dbReference>
<name>A0A1Y3BIN4_EURMA</name>
<dbReference type="EMBL" id="MUJZ01025242">
    <property type="protein sequence ID" value="OTF79025.1"/>
    <property type="molecule type" value="Genomic_DNA"/>
</dbReference>
<keyword evidence="3" id="KW-1185">Reference proteome</keyword>
<gene>
    <name evidence="2" type="ORF">BLA29_002407</name>
</gene>
<reference evidence="2 3" key="1">
    <citation type="submission" date="2017-03" db="EMBL/GenBank/DDBJ databases">
        <title>Genome Survey of Euroglyphus maynei.</title>
        <authorList>
            <person name="Arlian L.G."/>
            <person name="Morgan M.S."/>
            <person name="Rider S.D."/>
        </authorList>
    </citation>
    <scope>NUCLEOTIDE SEQUENCE [LARGE SCALE GENOMIC DNA]</scope>
    <source>
        <strain evidence="2">Arlian Lab</strain>
        <tissue evidence="2">Whole body</tissue>
    </source>
</reference>
<dbReference type="AlphaFoldDB" id="A0A1Y3BIN4"/>
<evidence type="ECO:0000259" key="1">
    <source>
        <dbReference type="PROSITE" id="PS50822"/>
    </source>
</evidence>
<dbReference type="SMART" id="SM00950">
    <property type="entry name" value="Piwi"/>
    <property type="match status" value="1"/>
</dbReference>
<dbReference type="Pfam" id="PF02171">
    <property type="entry name" value="Piwi"/>
    <property type="match status" value="1"/>
</dbReference>
<comment type="caution">
    <text evidence="2">The sequence shown here is derived from an EMBL/GenBank/DDBJ whole genome shotgun (WGS) entry which is preliminary data.</text>
</comment>
<dbReference type="PROSITE" id="PS50822">
    <property type="entry name" value="PIWI"/>
    <property type="match status" value="1"/>
</dbReference>
<dbReference type="Gene3D" id="3.30.420.10">
    <property type="entry name" value="Ribonuclease H-like superfamily/Ribonuclease H"/>
    <property type="match status" value="1"/>
</dbReference>
<evidence type="ECO:0000313" key="2">
    <source>
        <dbReference type="EMBL" id="OTF79025.1"/>
    </source>
</evidence>